<comment type="caution">
    <text evidence="7">The sequence shown here is derived from an EMBL/GenBank/DDBJ whole genome shotgun (WGS) entry which is preliminary data.</text>
</comment>
<keyword evidence="8" id="KW-1185">Reference proteome</keyword>
<feature type="domain" description="G-protein coupled receptors family 1 profile" evidence="6">
    <location>
        <begin position="43"/>
        <end position="333"/>
    </location>
</feature>
<reference evidence="7 8" key="1">
    <citation type="submission" date="2019-01" db="EMBL/GenBank/DDBJ databases">
        <title>A draft genome assembly of the solar-powered sea slug Elysia chlorotica.</title>
        <authorList>
            <person name="Cai H."/>
            <person name="Li Q."/>
            <person name="Fang X."/>
            <person name="Li J."/>
            <person name="Curtis N.E."/>
            <person name="Altenburger A."/>
            <person name="Shibata T."/>
            <person name="Feng M."/>
            <person name="Maeda T."/>
            <person name="Schwartz J.A."/>
            <person name="Shigenobu S."/>
            <person name="Lundholm N."/>
            <person name="Nishiyama T."/>
            <person name="Yang H."/>
            <person name="Hasebe M."/>
            <person name="Li S."/>
            <person name="Pierce S.K."/>
            <person name="Wang J."/>
        </authorList>
    </citation>
    <scope>NUCLEOTIDE SEQUENCE [LARGE SCALE GENOMIC DNA]</scope>
    <source>
        <strain evidence="7">EC2010</strain>
        <tissue evidence="7">Whole organism of an adult</tissue>
    </source>
</reference>
<dbReference type="InterPro" id="IPR017452">
    <property type="entry name" value="GPCR_Rhodpsn_7TM"/>
</dbReference>
<protein>
    <recommendedName>
        <fullName evidence="6">G-protein coupled receptors family 1 profile domain-containing protein</fullName>
    </recommendedName>
</protein>
<feature type="transmembrane region" description="Helical" evidence="5">
    <location>
        <begin position="63"/>
        <end position="85"/>
    </location>
</feature>
<evidence type="ECO:0000256" key="3">
    <source>
        <dbReference type="ARBA" id="ARBA00022989"/>
    </source>
</evidence>
<proteinExistence type="predicted"/>
<dbReference type="Pfam" id="PF00001">
    <property type="entry name" value="7tm_1"/>
    <property type="match status" value="1"/>
</dbReference>
<dbReference type="OrthoDB" id="9990906at2759"/>
<evidence type="ECO:0000313" key="8">
    <source>
        <dbReference type="Proteomes" id="UP000271974"/>
    </source>
</evidence>
<feature type="transmembrane region" description="Helical" evidence="5">
    <location>
        <begin position="105"/>
        <end position="122"/>
    </location>
</feature>
<evidence type="ECO:0000256" key="4">
    <source>
        <dbReference type="ARBA" id="ARBA00023136"/>
    </source>
</evidence>
<gene>
    <name evidence="7" type="ORF">EGW08_013789</name>
</gene>
<dbReference type="InterPro" id="IPR052954">
    <property type="entry name" value="GPCR-Ligand_Int"/>
</dbReference>
<evidence type="ECO:0000256" key="5">
    <source>
        <dbReference type="SAM" id="Phobius"/>
    </source>
</evidence>
<keyword evidence="4 5" id="KW-0472">Membrane</keyword>
<dbReference type="SUPFAM" id="SSF81321">
    <property type="entry name" value="Family A G protein-coupled receptor-like"/>
    <property type="match status" value="1"/>
</dbReference>
<dbReference type="GO" id="GO:0016020">
    <property type="term" value="C:membrane"/>
    <property type="evidence" value="ECO:0007669"/>
    <property type="project" value="UniProtKB-SubCell"/>
</dbReference>
<dbReference type="EMBL" id="RQTK01000509">
    <property type="protein sequence ID" value="RUS78443.1"/>
    <property type="molecule type" value="Genomic_DNA"/>
</dbReference>
<feature type="non-terminal residue" evidence="7">
    <location>
        <position position="344"/>
    </location>
</feature>
<dbReference type="CDD" id="cd14978">
    <property type="entry name" value="7tmA_FMRFamide_R-like"/>
    <property type="match status" value="1"/>
</dbReference>
<dbReference type="STRING" id="188477.A0A3S1B8D5"/>
<feature type="transmembrane region" description="Helical" evidence="5">
    <location>
        <begin position="273"/>
        <end position="294"/>
    </location>
</feature>
<feature type="transmembrane region" description="Helical" evidence="5">
    <location>
        <begin position="143"/>
        <end position="165"/>
    </location>
</feature>
<name>A0A3S1B8D5_ELYCH</name>
<dbReference type="Proteomes" id="UP000271974">
    <property type="component" value="Unassembled WGS sequence"/>
</dbReference>
<feature type="transmembrane region" description="Helical" evidence="5">
    <location>
        <begin position="201"/>
        <end position="227"/>
    </location>
</feature>
<keyword evidence="3 5" id="KW-1133">Transmembrane helix</keyword>
<dbReference type="PRINTS" id="PR00237">
    <property type="entry name" value="GPCRRHODOPSN"/>
</dbReference>
<dbReference type="InterPro" id="IPR000276">
    <property type="entry name" value="GPCR_Rhodpsn"/>
</dbReference>
<dbReference type="PANTHER" id="PTHR46641:SF25">
    <property type="entry name" value="CNMAMIDE RECEPTOR-RELATED"/>
    <property type="match status" value="1"/>
</dbReference>
<comment type="subcellular location">
    <subcellularLocation>
        <location evidence="1">Membrane</location>
    </subcellularLocation>
</comment>
<feature type="transmembrane region" description="Helical" evidence="5">
    <location>
        <begin position="27"/>
        <end position="51"/>
    </location>
</feature>
<evidence type="ECO:0000259" key="6">
    <source>
        <dbReference type="PROSITE" id="PS50262"/>
    </source>
</evidence>
<keyword evidence="2 5" id="KW-0812">Transmembrane</keyword>
<organism evidence="7 8">
    <name type="scientific">Elysia chlorotica</name>
    <name type="common">Eastern emerald elysia</name>
    <name type="synonym">Sea slug</name>
    <dbReference type="NCBI Taxonomy" id="188477"/>
    <lineage>
        <taxon>Eukaryota</taxon>
        <taxon>Metazoa</taxon>
        <taxon>Spiralia</taxon>
        <taxon>Lophotrochozoa</taxon>
        <taxon>Mollusca</taxon>
        <taxon>Gastropoda</taxon>
        <taxon>Heterobranchia</taxon>
        <taxon>Euthyneura</taxon>
        <taxon>Panpulmonata</taxon>
        <taxon>Sacoglossa</taxon>
        <taxon>Placobranchoidea</taxon>
        <taxon>Plakobranchidae</taxon>
        <taxon>Elysia</taxon>
    </lineage>
</organism>
<sequence length="344" mass="38717">MNSFAQRKNQQHRNMSDGEIEDKINRYLGLIVAPILLVVGSLGNLLSIAVMSRSSMRASQASVYLIALSLADLMVLYTGLLRLFIKEVSGTDIRNHSTASCRLHATLVYMSLDTSVWILVAFTGERILSVFRPYKVKNICTRVTSLVIIVVIIVVMLVLNSHFFYGLTSVTTVQDDNTTVTDPCTYINSVYKNFLTNVWPWIDFCVFNLVPFLLLSIGNTCIAVRVVMSRRRAKRHGNRAGPSTDRLSFKITDQAPPMRTSARNERTSSMTAILLLLNMVFLATTTPVSVFFIIQDDWGNSVSTPKEIALFRLTFTVVNLVQYVNNSINFILYCITGSRFRKEL</sequence>
<accession>A0A3S1B8D5</accession>
<feature type="transmembrane region" description="Helical" evidence="5">
    <location>
        <begin position="314"/>
        <end position="335"/>
    </location>
</feature>
<dbReference type="AlphaFoldDB" id="A0A3S1B8D5"/>
<dbReference type="Gene3D" id="1.20.1070.10">
    <property type="entry name" value="Rhodopsin 7-helix transmembrane proteins"/>
    <property type="match status" value="1"/>
</dbReference>
<dbReference type="GO" id="GO:0004930">
    <property type="term" value="F:G protein-coupled receptor activity"/>
    <property type="evidence" value="ECO:0007669"/>
    <property type="project" value="InterPro"/>
</dbReference>
<evidence type="ECO:0000256" key="2">
    <source>
        <dbReference type="ARBA" id="ARBA00022692"/>
    </source>
</evidence>
<evidence type="ECO:0000313" key="7">
    <source>
        <dbReference type="EMBL" id="RUS78443.1"/>
    </source>
</evidence>
<dbReference type="PANTHER" id="PTHR46641">
    <property type="entry name" value="FMRFAMIDE RECEPTOR-RELATED"/>
    <property type="match status" value="1"/>
</dbReference>
<dbReference type="PROSITE" id="PS50262">
    <property type="entry name" value="G_PROTEIN_RECEP_F1_2"/>
    <property type="match status" value="1"/>
</dbReference>
<evidence type="ECO:0000256" key="1">
    <source>
        <dbReference type="ARBA" id="ARBA00004370"/>
    </source>
</evidence>